<feature type="domain" description="Large ribosomal subunit protein bL9 C-terminal" evidence="9">
    <location>
        <begin position="57"/>
        <end position="138"/>
    </location>
</feature>
<dbReference type="SUPFAM" id="SSF55653">
    <property type="entry name" value="Ribosomal protein L9 C-domain"/>
    <property type="match status" value="1"/>
</dbReference>
<evidence type="ECO:0000259" key="8">
    <source>
        <dbReference type="Pfam" id="PF01281"/>
    </source>
</evidence>
<dbReference type="GO" id="GO:0019843">
    <property type="term" value="F:rRNA binding"/>
    <property type="evidence" value="ECO:0007669"/>
    <property type="project" value="UniProtKB-KW"/>
</dbReference>
<dbReference type="AlphaFoldDB" id="A0A2M7H290"/>
<dbReference type="Pfam" id="PF03948">
    <property type="entry name" value="Ribosomal_L9_C"/>
    <property type="match status" value="1"/>
</dbReference>
<dbReference type="InterPro" id="IPR020070">
    <property type="entry name" value="Ribosomal_bL9_N"/>
</dbReference>
<dbReference type="PANTHER" id="PTHR21368">
    <property type="entry name" value="50S RIBOSOMAL PROTEIN L9"/>
    <property type="match status" value="1"/>
</dbReference>
<reference evidence="10 11" key="1">
    <citation type="submission" date="2017-09" db="EMBL/GenBank/DDBJ databases">
        <title>Depth-based differentiation of microbial function through sediment-hosted aquifers and enrichment of novel symbionts in the deep terrestrial subsurface.</title>
        <authorList>
            <person name="Probst A.J."/>
            <person name="Ladd B."/>
            <person name="Jarett J.K."/>
            <person name="Geller-Mcgrath D.E."/>
            <person name="Sieber C.M."/>
            <person name="Emerson J.B."/>
            <person name="Anantharaman K."/>
            <person name="Thomas B.C."/>
            <person name="Malmstrom R."/>
            <person name="Stieglmeier M."/>
            <person name="Klingl A."/>
            <person name="Woyke T."/>
            <person name="Ryan C.M."/>
            <person name="Banfield J.F."/>
        </authorList>
    </citation>
    <scope>NUCLEOTIDE SEQUENCE [LARGE SCALE GENOMIC DNA]</scope>
    <source>
        <strain evidence="10">CG15_BIG_FIL_POST_REV_8_21_14_020_45_12</strain>
    </source>
</reference>
<dbReference type="InterPro" id="IPR009027">
    <property type="entry name" value="Ribosomal_bL9/RNase_H1_N"/>
</dbReference>
<evidence type="ECO:0000256" key="1">
    <source>
        <dbReference type="ARBA" id="ARBA00010605"/>
    </source>
</evidence>
<comment type="similarity">
    <text evidence="1">Belongs to the bacterial ribosomal protein bL9 family.</text>
</comment>
<dbReference type="GO" id="GO:0006412">
    <property type="term" value="P:translation"/>
    <property type="evidence" value="ECO:0007669"/>
    <property type="project" value="InterPro"/>
</dbReference>
<sequence length="140" mass="14878">MKVIIKKTGQIKDVADGHATNYLLPNGLAIPATETAIEDFKKKQLAVSELRAENESELKALAESLSGKTIKTSASANADGTLFGSVSESAILKLMVEAGYPVHESWISTSQPIKHTGNHPVTITLPNGKSVEVILVVEAK</sequence>
<evidence type="ECO:0000259" key="9">
    <source>
        <dbReference type="Pfam" id="PF03948"/>
    </source>
</evidence>
<dbReference type="InterPro" id="IPR036791">
    <property type="entry name" value="Ribosomal_bL9_C_sf"/>
</dbReference>
<dbReference type="GO" id="GO:0005840">
    <property type="term" value="C:ribosome"/>
    <property type="evidence" value="ECO:0007669"/>
    <property type="project" value="UniProtKB-KW"/>
</dbReference>
<dbReference type="SUPFAM" id="SSF55658">
    <property type="entry name" value="L9 N-domain-like"/>
    <property type="match status" value="1"/>
</dbReference>
<keyword evidence="5" id="KW-0687">Ribonucleoprotein</keyword>
<evidence type="ECO:0000256" key="4">
    <source>
        <dbReference type="ARBA" id="ARBA00022980"/>
    </source>
</evidence>
<evidence type="ECO:0000256" key="3">
    <source>
        <dbReference type="ARBA" id="ARBA00022884"/>
    </source>
</evidence>
<organism evidence="10 11">
    <name type="scientific">Candidatus Kerfeldbacteria bacterium CG15_BIG_FIL_POST_REV_8_21_14_020_45_12</name>
    <dbReference type="NCBI Taxonomy" id="2014247"/>
    <lineage>
        <taxon>Bacteria</taxon>
        <taxon>Candidatus Kerfeldiibacteriota</taxon>
    </lineage>
</organism>
<dbReference type="InterPro" id="IPR000244">
    <property type="entry name" value="Ribosomal_bL9"/>
</dbReference>
<proteinExistence type="inferred from homology"/>
<dbReference type="EMBL" id="PFGC01000060">
    <property type="protein sequence ID" value="PIW36348.1"/>
    <property type="molecule type" value="Genomic_DNA"/>
</dbReference>
<feature type="domain" description="Ribosomal protein L9" evidence="8">
    <location>
        <begin position="7"/>
        <end position="40"/>
    </location>
</feature>
<dbReference type="Pfam" id="PF01281">
    <property type="entry name" value="Ribosomal_L9_N"/>
    <property type="match status" value="1"/>
</dbReference>
<protein>
    <recommendedName>
        <fullName evidence="6">Large ribosomal subunit protein bL9</fullName>
    </recommendedName>
    <alternativeName>
        <fullName evidence="7">50S ribosomal protein L9</fullName>
    </alternativeName>
</protein>
<dbReference type="Proteomes" id="UP000230292">
    <property type="component" value="Unassembled WGS sequence"/>
</dbReference>
<evidence type="ECO:0000256" key="7">
    <source>
        <dbReference type="ARBA" id="ARBA00035456"/>
    </source>
</evidence>
<dbReference type="GO" id="GO:0003735">
    <property type="term" value="F:structural constituent of ribosome"/>
    <property type="evidence" value="ECO:0007669"/>
    <property type="project" value="InterPro"/>
</dbReference>
<gene>
    <name evidence="10" type="primary">rplI</name>
    <name evidence="10" type="ORF">COW24_05795</name>
</gene>
<accession>A0A2M7H290</accession>
<dbReference type="InterPro" id="IPR036935">
    <property type="entry name" value="Ribosomal_bL9_N_sf"/>
</dbReference>
<keyword evidence="4 10" id="KW-0689">Ribosomal protein</keyword>
<dbReference type="NCBIfam" id="TIGR00158">
    <property type="entry name" value="L9"/>
    <property type="match status" value="1"/>
</dbReference>
<dbReference type="Gene3D" id="3.10.430.100">
    <property type="entry name" value="Ribosomal protein L9, C-terminal domain"/>
    <property type="match status" value="1"/>
</dbReference>
<evidence type="ECO:0000256" key="6">
    <source>
        <dbReference type="ARBA" id="ARBA00035292"/>
    </source>
</evidence>
<evidence type="ECO:0000313" key="10">
    <source>
        <dbReference type="EMBL" id="PIW36348.1"/>
    </source>
</evidence>
<dbReference type="Gene3D" id="3.40.5.10">
    <property type="entry name" value="Ribosomal protein L9, N-terminal domain"/>
    <property type="match status" value="1"/>
</dbReference>
<keyword evidence="2" id="KW-0699">rRNA-binding</keyword>
<evidence type="ECO:0000313" key="11">
    <source>
        <dbReference type="Proteomes" id="UP000230292"/>
    </source>
</evidence>
<comment type="caution">
    <text evidence="10">The sequence shown here is derived from an EMBL/GenBank/DDBJ whole genome shotgun (WGS) entry which is preliminary data.</text>
</comment>
<keyword evidence="3" id="KW-0694">RNA-binding</keyword>
<dbReference type="InterPro" id="IPR020069">
    <property type="entry name" value="Ribosomal_bL9_C"/>
</dbReference>
<dbReference type="GO" id="GO:1990904">
    <property type="term" value="C:ribonucleoprotein complex"/>
    <property type="evidence" value="ECO:0007669"/>
    <property type="project" value="UniProtKB-KW"/>
</dbReference>
<name>A0A2M7H290_9BACT</name>
<dbReference type="InterPro" id="IPR020594">
    <property type="entry name" value="Ribosomal_bL9_bac/chp"/>
</dbReference>
<evidence type="ECO:0000256" key="5">
    <source>
        <dbReference type="ARBA" id="ARBA00023274"/>
    </source>
</evidence>
<evidence type="ECO:0000256" key="2">
    <source>
        <dbReference type="ARBA" id="ARBA00022730"/>
    </source>
</evidence>